<organism evidence="1 2">
    <name type="scientific">Alteromonas naphthalenivorans</name>
    <dbReference type="NCBI Taxonomy" id="715451"/>
    <lineage>
        <taxon>Bacteria</taxon>
        <taxon>Pseudomonadati</taxon>
        <taxon>Pseudomonadota</taxon>
        <taxon>Gammaproteobacteria</taxon>
        <taxon>Alteromonadales</taxon>
        <taxon>Alteromonadaceae</taxon>
        <taxon>Alteromonas/Salinimonas group</taxon>
        <taxon>Alteromonas</taxon>
    </lineage>
</organism>
<proteinExistence type="predicted"/>
<dbReference type="Proteomes" id="UP000000683">
    <property type="component" value="Chromosome"/>
</dbReference>
<accession>F5Z8Z8</accession>
<dbReference type="AlphaFoldDB" id="F5Z8Z8"/>
<gene>
    <name evidence="1" type="ordered locus">ambt_10075</name>
</gene>
<dbReference type="HOGENOM" id="CLU_054513_0_0_6"/>
<evidence type="ECO:0000313" key="2">
    <source>
        <dbReference type="Proteomes" id="UP000000683"/>
    </source>
</evidence>
<keyword evidence="2" id="KW-1185">Reference proteome</keyword>
<sequence>MSSVNSSNASVFHTEEYRIQQRLGVAERMDEQMKGFIRPFMPAQHRAFFCNSPFMMAGLVDSQGHPWAIPLWGDHTTVDDHHYIQSPSPTQLSLALDDNVTWLINDVALLDGNTGSKIALLGLQLSTRRRNRLNGLIMHNRGGVIRVQVEQSYGNCPQYIHPRGTLHRDVAPTLEASLSTNSNTQYARSSALTSKDALLIARADTFYIASRHHDFTDDPRHGLDVSHRGGKPGFIDVDESSLLFPDFSGNKFFNTLGNIESDGRVGLCFVDDSNGDILFVNGKASILWSHPKLEGFAGAERFVQVSIQDVTRVFSIYPFKHPIIERSIHTEHTGVW</sequence>
<dbReference type="KEGG" id="alt:ambt_10075"/>
<dbReference type="OrthoDB" id="9796486at2"/>
<dbReference type="RefSeq" id="WP_013784476.1">
    <property type="nucleotide sequence ID" value="NC_015554.1"/>
</dbReference>
<evidence type="ECO:0000313" key="1">
    <source>
        <dbReference type="EMBL" id="AEF03541.1"/>
    </source>
</evidence>
<reference evidence="1 2" key="1">
    <citation type="journal article" date="2011" name="J. Bacteriol.">
        <title>Complete genome sequence of the polycyclic aromatic hydrocarbon-degrading bacterium Alteromonas sp. strain SN2.</title>
        <authorList>
            <person name="Jin H.M."/>
            <person name="Jeong H."/>
            <person name="Moon E.J."/>
            <person name="Math R.K."/>
            <person name="Lee K."/>
            <person name="Kim H.J."/>
            <person name="Jeon C.O."/>
            <person name="Oh T.K."/>
            <person name="Kim J.F."/>
        </authorList>
    </citation>
    <scope>NUCLEOTIDE SEQUENCE [LARGE SCALE GENOMIC DNA]</scope>
    <source>
        <strain evidence="2">JCM 17741 / KACC 18427 / KCTC 11700BP / SN2</strain>
    </source>
</reference>
<dbReference type="InterPro" id="IPR012349">
    <property type="entry name" value="Split_barrel_FMN-bd"/>
</dbReference>
<dbReference type="Gene3D" id="2.30.110.10">
    <property type="entry name" value="Electron Transport, Fmn-binding Protein, Chain A"/>
    <property type="match status" value="1"/>
</dbReference>
<dbReference type="SUPFAM" id="SSF50475">
    <property type="entry name" value="FMN-binding split barrel"/>
    <property type="match status" value="1"/>
</dbReference>
<dbReference type="PANTHER" id="PTHR42815:SF2">
    <property type="entry name" value="FAD-BINDING, PUTATIVE (AFU_ORTHOLOGUE AFUA_6G07600)-RELATED"/>
    <property type="match status" value="1"/>
</dbReference>
<dbReference type="EMBL" id="CP002339">
    <property type="protein sequence ID" value="AEF03541.1"/>
    <property type="molecule type" value="Genomic_DNA"/>
</dbReference>
<dbReference type="eggNOG" id="COG3576">
    <property type="taxonomic scope" value="Bacteria"/>
</dbReference>
<dbReference type="PANTHER" id="PTHR42815">
    <property type="entry name" value="FAD-BINDING, PUTATIVE (AFU_ORTHOLOGUE AFUA_6G07600)-RELATED"/>
    <property type="match status" value="1"/>
</dbReference>
<protein>
    <submittedName>
        <fullName evidence="1">Flavin-nucleotide-binding protein</fullName>
    </submittedName>
</protein>
<name>F5Z8Z8_ALTNA</name>